<feature type="chain" id="PRO_5018338284" evidence="2">
    <location>
        <begin position="19"/>
        <end position="769"/>
    </location>
</feature>
<keyword evidence="5" id="KW-1185">Reference proteome</keyword>
<feature type="domain" description="PorZ N-terminal beta-propeller" evidence="3">
    <location>
        <begin position="44"/>
        <end position="202"/>
    </location>
</feature>
<dbReference type="Gene3D" id="2.130.10.10">
    <property type="entry name" value="YVTN repeat-like/Quinoprotein amine dehydrogenase"/>
    <property type="match status" value="3"/>
</dbReference>
<dbReference type="Proteomes" id="UP000275348">
    <property type="component" value="Unassembled WGS sequence"/>
</dbReference>
<organism evidence="4 5">
    <name type="scientific">Faecalibacter macacae</name>
    <dbReference type="NCBI Taxonomy" id="1859289"/>
    <lineage>
        <taxon>Bacteria</taxon>
        <taxon>Pseudomonadati</taxon>
        <taxon>Bacteroidota</taxon>
        <taxon>Flavobacteriia</taxon>
        <taxon>Flavobacteriales</taxon>
        <taxon>Weeksellaceae</taxon>
        <taxon>Faecalibacter</taxon>
    </lineage>
</organism>
<dbReference type="OrthoDB" id="9807410at2"/>
<dbReference type="InterPro" id="IPR048954">
    <property type="entry name" value="PorZ_N"/>
</dbReference>
<dbReference type="InterPro" id="IPR015943">
    <property type="entry name" value="WD40/YVTN_repeat-like_dom_sf"/>
</dbReference>
<reference evidence="4 5" key="1">
    <citation type="submission" date="2018-10" db="EMBL/GenBank/DDBJ databases">
        <authorList>
            <person name="Chen X."/>
        </authorList>
    </citation>
    <scope>NUCLEOTIDE SEQUENCE [LARGE SCALE GENOMIC DNA]</scope>
    <source>
        <strain evidence="4 5">YIM 102668</strain>
    </source>
</reference>
<name>A0A3L9MGJ5_9FLAO</name>
<dbReference type="EMBL" id="RDOJ01000007">
    <property type="protein sequence ID" value="RLZ10434.1"/>
    <property type="molecule type" value="Genomic_DNA"/>
</dbReference>
<dbReference type="RefSeq" id="WP_121934380.1">
    <property type="nucleotide sequence ID" value="NZ_RDOJ01000007.1"/>
</dbReference>
<dbReference type="SUPFAM" id="SSF63829">
    <property type="entry name" value="Calcium-dependent phosphotriesterase"/>
    <property type="match status" value="1"/>
</dbReference>
<dbReference type="SUPFAM" id="SSF50998">
    <property type="entry name" value="Quinoprotein alcohol dehydrogenase-like"/>
    <property type="match status" value="1"/>
</dbReference>
<dbReference type="Pfam" id="PF21544">
    <property type="entry name" value="PorZ_N_b_propeller"/>
    <property type="match status" value="1"/>
</dbReference>
<evidence type="ECO:0000256" key="2">
    <source>
        <dbReference type="SAM" id="SignalP"/>
    </source>
</evidence>
<evidence type="ECO:0000313" key="5">
    <source>
        <dbReference type="Proteomes" id="UP000275348"/>
    </source>
</evidence>
<accession>A0A3L9MGJ5</accession>
<gene>
    <name evidence="4" type="ORF">EAH69_06490</name>
</gene>
<comment type="caution">
    <text evidence="4">The sequence shown here is derived from an EMBL/GenBank/DDBJ whole genome shotgun (WGS) entry which is preliminary data.</text>
</comment>
<proteinExistence type="predicted"/>
<protein>
    <submittedName>
        <fullName evidence="4">T9SS C-terminal target domain-containing protein</fullName>
    </submittedName>
</protein>
<dbReference type="NCBIfam" id="TIGR04183">
    <property type="entry name" value="Por_Secre_tail"/>
    <property type="match status" value="1"/>
</dbReference>
<evidence type="ECO:0000256" key="1">
    <source>
        <dbReference type="ARBA" id="ARBA00022729"/>
    </source>
</evidence>
<dbReference type="InterPro" id="IPR026444">
    <property type="entry name" value="Secre_tail"/>
</dbReference>
<keyword evidence="1 2" id="KW-0732">Signal</keyword>
<dbReference type="InterPro" id="IPR011047">
    <property type="entry name" value="Quinoprotein_ADH-like_sf"/>
</dbReference>
<evidence type="ECO:0000313" key="4">
    <source>
        <dbReference type="EMBL" id="RLZ10434.1"/>
    </source>
</evidence>
<evidence type="ECO:0000259" key="3">
    <source>
        <dbReference type="Pfam" id="PF21544"/>
    </source>
</evidence>
<dbReference type="AlphaFoldDB" id="A0A3L9MGJ5"/>
<feature type="signal peptide" evidence="2">
    <location>
        <begin position="1"/>
        <end position="18"/>
    </location>
</feature>
<sequence length="769" mass="85960">MKKYLLLILCFPVFSLFGQNTNGRWSDLFSYSNVKYIEEVQGILYCATENGIFLFDSSNPEREWVKYNKTNILSNVGITAMNYDAATNTLIIGYENGSIDLLIDGETQMVLDIPWNSFSGAKKINHIFIQDNVAIISGGFGIASYSLTDREFLETTFFYNNGNYIAVNESAIYNGRVFSATDSGIYSYQLINGTNFPNFYVWQLLTGTQSVGGVKYVELFNGQMYFASNSMLYKLTSDTQFSQVQSFSNIKDLKSNHDILAIAQASQVSFMNSNQSVITHSEDYYETTEGGTQLQKMPINTGIFHNNKYFGGTAKFGLIDFDLTYLDNSEGYKPDGPFNNLSYSLAVSKQKVWIAPGGMSDFNAPTFNADGFYYFDKFKWKHFKSSDLYNAKDFVKISVNPKDDNNFIAIPFAERPNWGTEQKIGMFEFTQNGESFDVNHITSPFVWSYRMGGGAFDKDGDLYVSSSFVDEPSGWETNHYYQRKGQSWRRLRSNKNRPSTALSPDFSSNYIWFPNARTGGVSVLDKNMTEVVTLTKSNANLYEDGVLTVAIDQNNNAWIGTLLGLTVLNNADSSIESGNYRTEPVVIIQDGIPEALLTSTRINDIKVDKANRKWIATNAAGVYYVSDNGEQTIYNFTSKNSALPSDTVYDIEIDDSNGKVYFATEKGVVVFNGDVQDVGDNFDHVIAYPNPVRPGFKGNMIIKNIPNRASVKITDVTGNLLYEAKANGGIVEWNTKNSKGKDVASGIYIVLMTNADGTETKTLKIAVVR</sequence>